<comment type="caution">
    <text evidence="1">The sequence shown here is derived from an EMBL/GenBank/DDBJ whole genome shotgun (WGS) entry which is preliminary data.</text>
</comment>
<accession>A0A366M3I3</accession>
<protein>
    <recommendedName>
        <fullName evidence="3">SH3 domain-containing protein</fullName>
    </recommendedName>
</protein>
<organism evidence="1 2">
    <name type="scientific">Spongiactinospora rosea</name>
    <dbReference type="NCBI Taxonomy" id="2248750"/>
    <lineage>
        <taxon>Bacteria</taxon>
        <taxon>Bacillati</taxon>
        <taxon>Actinomycetota</taxon>
        <taxon>Actinomycetes</taxon>
        <taxon>Streptosporangiales</taxon>
        <taxon>Streptosporangiaceae</taxon>
        <taxon>Spongiactinospora</taxon>
    </lineage>
</organism>
<dbReference type="Proteomes" id="UP000253303">
    <property type="component" value="Unassembled WGS sequence"/>
</dbReference>
<evidence type="ECO:0000313" key="1">
    <source>
        <dbReference type="EMBL" id="RBQ19992.1"/>
    </source>
</evidence>
<gene>
    <name evidence="1" type="ORF">DP939_09150</name>
</gene>
<reference evidence="1 2" key="1">
    <citation type="submission" date="2018-06" db="EMBL/GenBank/DDBJ databases">
        <title>Sphaerisporangium craniellae sp. nov., isolated from a marine sponge in the South China Sea.</title>
        <authorList>
            <person name="Li L."/>
        </authorList>
    </citation>
    <scope>NUCLEOTIDE SEQUENCE [LARGE SCALE GENOMIC DNA]</scope>
    <source>
        <strain evidence="1 2">LHW63015</strain>
    </source>
</reference>
<proteinExistence type="predicted"/>
<dbReference type="AlphaFoldDB" id="A0A366M3I3"/>
<dbReference type="EMBL" id="QMEY01000003">
    <property type="protein sequence ID" value="RBQ19992.1"/>
    <property type="molecule type" value="Genomic_DNA"/>
</dbReference>
<keyword evidence="2" id="KW-1185">Reference proteome</keyword>
<name>A0A366M3I3_9ACTN</name>
<evidence type="ECO:0008006" key="3">
    <source>
        <dbReference type="Google" id="ProtNLM"/>
    </source>
</evidence>
<evidence type="ECO:0000313" key="2">
    <source>
        <dbReference type="Proteomes" id="UP000253303"/>
    </source>
</evidence>
<sequence>MLPGATLTVYRHPRLAAPVMGYLQNGSVIQILCTAQGDTVVGNNGQTSSLWNGINGGFVPDVFIYTGTDQATMPNCPP</sequence>